<keyword evidence="3 7" id="KW-0547">Nucleotide-binding</keyword>
<dbReference type="FunFam" id="1.20.120.330:FF:000005">
    <property type="entry name" value="Bifunctional glutamine synthetase adenylyltransferase/adenylyl-removing enzyme"/>
    <property type="match status" value="1"/>
</dbReference>
<evidence type="ECO:0000256" key="2">
    <source>
        <dbReference type="ARBA" id="ARBA00022695"/>
    </source>
</evidence>
<feature type="domain" description="Glutamate-ammonia ligase adenylyltransferase repeated" evidence="8">
    <location>
        <begin position="567"/>
        <end position="821"/>
    </location>
</feature>
<dbReference type="FunFam" id="3.30.460.10:FF:000009">
    <property type="entry name" value="Bifunctional glutamine synthetase adenylyltransferase/adenylyl-removing enzyme"/>
    <property type="match status" value="2"/>
</dbReference>
<dbReference type="HAMAP" id="MF_00802">
    <property type="entry name" value="GlnE"/>
    <property type="match status" value="1"/>
</dbReference>
<comment type="caution">
    <text evidence="10">The sequence shown here is derived from an EMBL/GenBank/DDBJ whole genome shotgun (WGS) entry which is preliminary data.</text>
</comment>
<feature type="domain" description="PII-uridylyltransferase/Glutamine-synthetase adenylyltransferase" evidence="9">
    <location>
        <begin position="839"/>
        <end position="934"/>
    </location>
</feature>
<evidence type="ECO:0000256" key="3">
    <source>
        <dbReference type="ARBA" id="ARBA00022741"/>
    </source>
</evidence>
<dbReference type="GO" id="GO:0047388">
    <property type="term" value="F:[glutamine synthetase]-adenylyl-L-tyrosine phosphorylase activity"/>
    <property type="evidence" value="ECO:0007669"/>
    <property type="project" value="UniProtKB-EC"/>
</dbReference>
<evidence type="ECO:0000313" key="10">
    <source>
        <dbReference type="EMBL" id="RLK47082.1"/>
    </source>
</evidence>
<dbReference type="CDD" id="cd05401">
    <property type="entry name" value="NT_GlnE_GlnD_like"/>
    <property type="match status" value="2"/>
</dbReference>
<dbReference type="EMBL" id="RCDA01000004">
    <property type="protein sequence ID" value="RLK47082.1"/>
    <property type="molecule type" value="Genomic_DNA"/>
</dbReference>
<dbReference type="Pfam" id="PF03710">
    <property type="entry name" value="GlnE"/>
    <property type="match status" value="2"/>
</dbReference>
<keyword evidence="10" id="KW-0436">Ligase</keyword>
<dbReference type="GO" id="GO:0005524">
    <property type="term" value="F:ATP binding"/>
    <property type="evidence" value="ECO:0007669"/>
    <property type="project" value="UniProtKB-UniRule"/>
</dbReference>
<feature type="domain" description="Glutamate-ammonia ligase adenylyltransferase repeated" evidence="8">
    <location>
        <begin position="44"/>
        <end position="290"/>
    </location>
</feature>
<dbReference type="SUPFAM" id="SSF81593">
    <property type="entry name" value="Nucleotidyltransferase substrate binding subunit/domain"/>
    <property type="match status" value="2"/>
</dbReference>
<comment type="function">
    <text evidence="7">Involved in the regulation of glutamine synthetase GlnA, a key enzyme in the process to assimilate ammonia. When cellular nitrogen levels are high, the C-terminal adenylyl transferase (AT) inactivates GlnA by covalent transfer of an adenylyl group from ATP to specific tyrosine residue of GlnA, thus reducing its activity. Conversely, when nitrogen levels are low, the N-terminal adenylyl removase (AR) activates GlnA by removing the adenylyl group by phosphorolysis, increasing its activity. The regulatory region of GlnE binds the signal transduction protein PII (GlnB) which indicates the nitrogen status of the cell.</text>
</comment>
<dbReference type="EC" id="2.7.7.42" evidence="7"/>
<evidence type="ECO:0000256" key="5">
    <source>
        <dbReference type="ARBA" id="ARBA00022842"/>
    </source>
</evidence>
<dbReference type="Pfam" id="PF08335">
    <property type="entry name" value="GlnD_UR_UTase"/>
    <property type="match status" value="2"/>
</dbReference>
<dbReference type="NCBIfam" id="NF008292">
    <property type="entry name" value="PRK11072.1"/>
    <property type="match status" value="1"/>
</dbReference>
<comment type="catalytic activity">
    <reaction evidence="7">
        <text>[glutamine synthetase]-L-tyrosine + ATP = [glutamine synthetase]-O(4)-(5'-adenylyl)-L-tyrosine + diphosphate</text>
        <dbReference type="Rhea" id="RHEA:18589"/>
        <dbReference type="Rhea" id="RHEA-COMP:10660"/>
        <dbReference type="Rhea" id="RHEA-COMP:10661"/>
        <dbReference type="ChEBI" id="CHEBI:30616"/>
        <dbReference type="ChEBI" id="CHEBI:33019"/>
        <dbReference type="ChEBI" id="CHEBI:46858"/>
        <dbReference type="ChEBI" id="CHEBI:83624"/>
        <dbReference type="EC" id="2.7.7.42"/>
    </reaction>
</comment>
<evidence type="ECO:0000256" key="1">
    <source>
        <dbReference type="ARBA" id="ARBA00022679"/>
    </source>
</evidence>
<evidence type="ECO:0000256" key="6">
    <source>
        <dbReference type="ARBA" id="ARBA00023268"/>
    </source>
</evidence>
<feature type="region of interest" description="Adenylyl removase" evidence="7">
    <location>
        <begin position="1"/>
        <end position="454"/>
    </location>
</feature>
<dbReference type="InterPro" id="IPR005190">
    <property type="entry name" value="GlnE_rpt_dom"/>
</dbReference>
<dbReference type="InterPro" id="IPR023057">
    <property type="entry name" value="GlnE"/>
</dbReference>
<evidence type="ECO:0000259" key="9">
    <source>
        <dbReference type="Pfam" id="PF08335"/>
    </source>
</evidence>
<dbReference type="Gene3D" id="1.20.120.1510">
    <property type="match status" value="1"/>
</dbReference>
<name>A0A498BUH5_9GAMM</name>
<accession>A0A498BUH5</accession>
<comment type="cofactor">
    <cofactor evidence="7">
        <name>Mg(2+)</name>
        <dbReference type="ChEBI" id="CHEBI:18420"/>
    </cofactor>
</comment>
<reference evidence="10 11" key="1">
    <citation type="submission" date="2018-10" db="EMBL/GenBank/DDBJ databases">
        <title>Genomic Encyclopedia of Type Strains, Phase IV (KMG-IV): sequencing the most valuable type-strain genomes for metagenomic binning, comparative biology and taxonomic classification.</title>
        <authorList>
            <person name="Goeker M."/>
        </authorList>
    </citation>
    <scope>NUCLEOTIDE SEQUENCE [LARGE SCALE GENOMIC DNA]</scope>
    <source>
        <strain evidence="10 11">DSM 12769</strain>
    </source>
</reference>
<evidence type="ECO:0000256" key="7">
    <source>
        <dbReference type="HAMAP-Rule" id="MF_00802"/>
    </source>
</evidence>
<dbReference type="PANTHER" id="PTHR30621:SF0">
    <property type="entry name" value="BIFUNCTIONAL GLUTAMINE SYNTHETASE ADENYLYLTRANSFERASE_ADENYLYL-REMOVING ENZYME"/>
    <property type="match status" value="1"/>
</dbReference>
<dbReference type="Gene3D" id="3.30.460.10">
    <property type="entry name" value="Beta Polymerase, domain 2"/>
    <property type="match status" value="2"/>
</dbReference>
<dbReference type="SUPFAM" id="SSF81301">
    <property type="entry name" value="Nucleotidyltransferase"/>
    <property type="match status" value="2"/>
</dbReference>
<dbReference type="GO" id="GO:0000287">
    <property type="term" value="F:magnesium ion binding"/>
    <property type="evidence" value="ECO:0007669"/>
    <property type="project" value="UniProtKB-UniRule"/>
</dbReference>
<comment type="catalytic activity">
    <reaction evidence="7">
        <text>[glutamine synthetase]-O(4)-(5'-adenylyl)-L-tyrosine + phosphate = [glutamine synthetase]-L-tyrosine + ADP</text>
        <dbReference type="Rhea" id="RHEA:43716"/>
        <dbReference type="Rhea" id="RHEA-COMP:10660"/>
        <dbReference type="Rhea" id="RHEA-COMP:10661"/>
        <dbReference type="ChEBI" id="CHEBI:43474"/>
        <dbReference type="ChEBI" id="CHEBI:46858"/>
        <dbReference type="ChEBI" id="CHEBI:83624"/>
        <dbReference type="ChEBI" id="CHEBI:456216"/>
        <dbReference type="EC" id="2.7.7.89"/>
    </reaction>
</comment>
<comment type="similarity">
    <text evidence="7">Belongs to the GlnE family.</text>
</comment>
<dbReference type="Proteomes" id="UP000275461">
    <property type="component" value="Unassembled WGS sequence"/>
</dbReference>
<keyword evidence="6 7" id="KW-0511">Multifunctional enzyme</keyword>
<dbReference type="PANTHER" id="PTHR30621">
    <property type="entry name" value="GLUTAMINE SYNTHETASE ADENYLYLTRANSFERASE"/>
    <property type="match status" value="1"/>
</dbReference>
<dbReference type="InterPro" id="IPR043519">
    <property type="entry name" value="NT_sf"/>
</dbReference>
<evidence type="ECO:0000313" key="11">
    <source>
        <dbReference type="Proteomes" id="UP000275461"/>
    </source>
</evidence>
<dbReference type="GO" id="GO:0005829">
    <property type="term" value="C:cytosol"/>
    <property type="evidence" value="ECO:0007669"/>
    <property type="project" value="TreeGrafter"/>
</dbReference>
<evidence type="ECO:0000256" key="4">
    <source>
        <dbReference type="ARBA" id="ARBA00022840"/>
    </source>
</evidence>
<dbReference type="AlphaFoldDB" id="A0A498BUH5"/>
<dbReference type="GO" id="GO:0016874">
    <property type="term" value="F:ligase activity"/>
    <property type="evidence" value="ECO:0007669"/>
    <property type="project" value="UniProtKB-KW"/>
</dbReference>
<evidence type="ECO:0000259" key="8">
    <source>
        <dbReference type="Pfam" id="PF03710"/>
    </source>
</evidence>
<keyword evidence="11" id="KW-1185">Reference proteome</keyword>
<keyword evidence="5 7" id="KW-0460">Magnesium</keyword>
<feature type="domain" description="PII-uridylyltransferase/Glutamine-synthetase adenylyltransferase" evidence="9">
    <location>
        <begin position="311"/>
        <end position="450"/>
    </location>
</feature>
<sequence length="963" mass="108875">MTSTDRIPKAALAALPDELAETVQTALADWPADEALPEQPEVLESLPRAWACSEFITRSCQRRPERLRELAEGGDLTRKYAAGEITERLANTLAPVRDEPGLHLALRRFRNREMLRIAWRDLVGWADLEETLRDLSELAESCIDQSLDKLYHWLCERMGTPRDAEGNPQRMVVLGMGKLGGQELNFSSDIDLIFCFPEPGQTDGRRPRDNQEFFIRLGRQLVTALDKHTPDGQVFRVDMRLRPNGDSGPLALSFSAMEHYYQHQGREWERYAMIKARVVGGDYQAGAHLLDDLRPFVYRRYLDFGALEELRDMKAKVMAQVRLKGMENNLKLGPGGIREVEFIGQAFQLIRGGRDRRLQERRILHVLDYLREVHLLPDYVVGELMEGYRFLREAENRLQAIGDRQTHEIPDNPLDRQRLALAMGFEDWEALQSRLDRVQHQVHGHFEQVFSAPQAEEDEESGPSELDVLWQGELEPQTVREQLDELGFDDPQAVERRLRALREGSVARALSAQGRHRLDRLIPLMIGAARSADNPDATLLRGLDLVETIARRTAYLSLLVEHPMALSQLIQLCDGSAWIARYLAHHPLLLDELLDPRSLYKPLGSEALAEELRDWLSRIDEDDLEEQMEALRLFKQTNTLRVAAADVSGAVPVMVVSDYLTGIAEVVLEEAVGIVYRHLVARHGRPLCRVDGETVEAGFSVIAYGKLGGIELGYGSDLDVVFIHDTRGEAQHTDGDRPLDNPVFFARLAQRLLHVLSTQTPGGVLYEVDTRLRPSGKAGLLATSLEAFARYQREEAWTWEHQALVRARAVAGSEPLGQAFADLRAELLTLPRDITALRAEVRQMRERMRGEKASRDPERFDIKQDRGGITDIEFMVQYAVLAAAGEHPELLRYPDNVRLLGALGRCGWLPDGDADRLAEAYRAYRGRLHRLTLQEAGGSVPAGEFQQHRDTVTGIWDRLMGGD</sequence>
<dbReference type="InterPro" id="IPR013546">
    <property type="entry name" value="PII_UdlTrfase/GS_AdlTrfase"/>
</dbReference>
<keyword evidence="2 7" id="KW-0548">Nucleotidyltransferase</keyword>
<keyword evidence="4 7" id="KW-0067">ATP-binding</keyword>
<feature type="region of interest" description="Adenylyl transferase" evidence="7">
    <location>
        <begin position="462"/>
        <end position="963"/>
    </location>
</feature>
<keyword evidence="1 7" id="KW-0808">Transferase</keyword>
<dbReference type="GO" id="GO:0000820">
    <property type="term" value="P:regulation of glutamine family amino acid metabolic process"/>
    <property type="evidence" value="ECO:0007669"/>
    <property type="project" value="UniProtKB-UniRule"/>
</dbReference>
<dbReference type="RefSeq" id="WP_121442913.1">
    <property type="nucleotide sequence ID" value="NZ_RCDA01000004.1"/>
</dbReference>
<dbReference type="EC" id="2.7.7.89" evidence="7"/>
<proteinExistence type="inferred from homology"/>
<dbReference type="Gene3D" id="1.20.120.330">
    <property type="entry name" value="Nucleotidyltransferases domain 2"/>
    <property type="match status" value="2"/>
</dbReference>
<dbReference type="OrthoDB" id="9759366at2"/>
<protein>
    <recommendedName>
        <fullName evidence="7">Bifunctional glutamine synthetase adenylyltransferase/adenylyl-removing enzyme</fullName>
    </recommendedName>
    <alternativeName>
        <fullName evidence="7">ATP:glutamine synthetase adenylyltransferase</fullName>
    </alternativeName>
    <alternativeName>
        <fullName evidence="7">ATase</fullName>
    </alternativeName>
    <domain>
        <recommendedName>
            <fullName evidence="7">Glutamine synthetase adenylyl-L-tyrosine phosphorylase</fullName>
            <ecNumber evidence="7">2.7.7.89</ecNumber>
        </recommendedName>
        <alternativeName>
            <fullName evidence="7">Adenylyl removase</fullName>
            <shortName evidence="7">AR</shortName>
            <shortName evidence="7">AT-N</shortName>
        </alternativeName>
    </domain>
    <domain>
        <recommendedName>
            <fullName evidence="7">Glutamine synthetase adenylyl transferase</fullName>
            <ecNumber evidence="7">2.7.7.42</ecNumber>
        </recommendedName>
        <alternativeName>
            <fullName evidence="7">Adenylyl transferase</fullName>
            <shortName evidence="7">AT</shortName>
            <shortName evidence="7">AT-C</shortName>
        </alternativeName>
    </domain>
</protein>
<gene>
    <name evidence="7" type="primary">glnE</name>
    <name evidence="10" type="ORF">DFR31_2398</name>
</gene>
<organism evidence="10 11">
    <name type="scientific">Alkalispirillum mobile</name>
    <dbReference type="NCBI Taxonomy" id="85925"/>
    <lineage>
        <taxon>Bacteria</taxon>
        <taxon>Pseudomonadati</taxon>
        <taxon>Pseudomonadota</taxon>
        <taxon>Gammaproteobacteria</taxon>
        <taxon>Chromatiales</taxon>
        <taxon>Ectothiorhodospiraceae</taxon>
        <taxon>Alkalispirillum</taxon>
    </lineage>
</organism>
<dbReference type="GO" id="GO:0008882">
    <property type="term" value="F:[glutamate-ammonia-ligase] adenylyltransferase activity"/>
    <property type="evidence" value="ECO:0007669"/>
    <property type="project" value="UniProtKB-UniRule"/>
</dbReference>